<organism evidence="1 2">
    <name type="scientific">Rhizophagus clarus</name>
    <dbReference type="NCBI Taxonomy" id="94130"/>
    <lineage>
        <taxon>Eukaryota</taxon>
        <taxon>Fungi</taxon>
        <taxon>Fungi incertae sedis</taxon>
        <taxon>Mucoromycota</taxon>
        <taxon>Glomeromycotina</taxon>
        <taxon>Glomeromycetes</taxon>
        <taxon>Glomerales</taxon>
        <taxon>Glomeraceae</taxon>
        <taxon>Rhizophagus</taxon>
    </lineage>
</organism>
<reference evidence="1 2" key="1">
    <citation type="submission" date="2017-11" db="EMBL/GenBank/DDBJ databases">
        <title>The genome of Rhizophagus clarus HR1 reveals common genetic basis of auxotrophy among arbuscular mycorrhizal fungi.</title>
        <authorList>
            <person name="Kobayashi Y."/>
        </authorList>
    </citation>
    <scope>NUCLEOTIDE SEQUENCE [LARGE SCALE GENOMIC DNA]</scope>
    <source>
        <strain evidence="1 2">HR1</strain>
    </source>
</reference>
<protein>
    <submittedName>
        <fullName evidence="1">Uncharacterized protein</fullName>
    </submittedName>
</protein>
<comment type="caution">
    <text evidence="1">The sequence shown here is derived from an EMBL/GenBank/DDBJ whole genome shotgun (WGS) entry which is preliminary data.</text>
</comment>
<gene>
    <name evidence="1" type="ORF">RclHR1_02640003</name>
</gene>
<dbReference type="Proteomes" id="UP000247702">
    <property type="component" value="Unassembled WGS sequence"/>
</dbReference>
<dbReference type="AlphaFoldDB" id="A0A2Z6RE93"/>
<dbReference type="EMBL" id="BEXD01001824">
    <property type="protein sequence ID" value="GBB95889.1"/>
    <property type="molecule type" value="Genomic_DNA"/>
</dbReference>
<proteinExistence type="predicted"/>
<accession>A0A2Z6RE93</accession>
<name>A0A2Z6RE93_9GLOM</name>
<evidence type="ECO:0000313" key="2">
    <source>
        <dbReference type="Proteomes" id="UP000247702"/>
    </source>
</evidence>
<keyword evidence="2" id="KW-1185">Reference proteome</keyword>
<evidence type="ECO:0000313" key="1">
    <source>
        <dbReference type="EMBL" id="GBB95889.1"/>
    </source>
</evidence>
<sequence>MRKFGNKMGCEKLGSKNAMVRCEKFGNNKLGSKNARKFGDKSAQKKCDAKKLGSKNAINLVIKILKCKKFGKNAVIKVHRKNEMRKN</sequence>